<feature type="domain" description="Major capsid protein N-terminal" evidence="2">
    <location>
        <begin position="25"/>
        <end position="239"/>
    </location>
</feature>
<sequence length="589" mass="68239">MAGGLLNIISVGNANVILNGNPTKTFFKVVYSKYTNFGLQKFRLDYEGSRDLRTTTSSQFTFKIKRYADLLLDTYLVVTLPDIWSPIYNPSQETNYQWVGYDFRWIKNIGIQMIESVEINCGSTLIQKYTGDYLAAMIERDFNATKKDLFNRMSGNIPELNDPANAFGRVNMYPNAFYTNTSASSEPSIRGKTLYIPINTWFTLDSRCAFPLISLQYNELTITVTIRPIQELFQVRDVTDFVNSFPYIQPDFNNEVFQMYRFLQTPPDVRIDTNYQTISDVYENKTMVWNADVHMMATYCFLSNEEAQLFAAEDQIYLIKDVFRYQFLNITGSSRVKLENSMGMVSNWMWYLQRNDVNMRNEWSNYTNWPYENLPINVQSAPKTIPLPPMYQGSLENFNIIYTDINNKYYNKNMVLETGPFQSPNYDPNNFPNNQYGTGLFITGDINSDNQKEILTALGILFEGDYRENLYPSGVFNYLEKYVRTAGSAKDGLYCYHYCLNSDSSEYQPSGAINLSKFKNIELELTTYLPPKDPRPFETVICGTSGQPLTITKNNNWSLYDYQFNLILFEERYNILSFIGGNCGMMYAR</sequence>
<dbReference type="SUPFAM" id="SSF49749">
    <property type="entry name" value="Group II dsDNA viruses VP"/>
    <property type="match status" value="2"/>
</dbReference>
<accession>A0A6C0HVL3</accession>
<dbReference type="AlphaFoldDB" id="A0A6C0HVL3"/>
<dbReference type="EMBL" id="MN740016">
    <property type="protein sequence ID" value="QHT84205.1"/>
    <property type="molecule type" value="Genomic_DNA"/>
</dbReference>
<dbReference type="Gene3D" id="2.70.9.10">
    <property type="entry name" value="Adenovirus Type 2 Hexon, domain 4"/>
    <property type="match status" value="1"/>
</dbReference>
<evidence type="ECO:0000259" key="2">
    <source>
        <dbReference type="Pfam" id="PF16903"/>
    </source>
</evidence>
<dbReference type="Pfam" id="PF16903">
    <property type="entry name" value="Capsid_N"/>
    <property type="match status" value="1"/>
</dbReference>
<name>A0A6C0HVL3_9ZZZZ</name>
<organism evidence="3">
    <name type="scientific">viral metagenome</name>
    <dbReference type="NCBI Taxonomy" id="1070528"/>
    <lineage>
        <taxon>unclassified sequences</taxon>
        <taxon>metagenomes</taxon>
        <taxon>organismal metagenomes</taxon>
    </lineage>
</organism>
<proteinExistence type="predicted"/>
<evidence type="ECO:0000259" key="1">
    <source>
        <dbReference type="Pfam" id="PF04451"/>
    </source>
</evidence>
<evidence type="ECO:0008006" key="4">
    <source>
        <dbReference type="Google" id="ProtNLM"/>
    </source>
</evidence>
<dbReference type="GO" id="GO:0005198">
    <property type="term" value="F:structural molecule activity"/>
    <property type="evidence" value="ECO:0007669"/>
    <property type="project" value="InterPro"/>
</dbReference>
<dbReference type="InterPro" id="IPR038519">
    <property type="entry name" value="MCP_C_sf"/>
</dbReference>
<dbReference type="InterPro" id="IPR031654">
    <property type="entry name" value="Capsid_N"/>
</dbReference>
<feature type="domain" description="Major capsid protein C-terminal" evidence="1">
    <location>
        <begin position="306"/>
        <end position="582"/>
    </location>
</feature>
<reference evidence="3" key="1">
    <citation type="journal article" date="2020" name="Nature">
        <title>Giant virus diversity and host interactions through global metagenomics.</title>
        <authorList>
            <person name="Schulz F."/>
            <person name="Roux S."/>
            <person name="Paez-Espino D."/>
            <person name="Jungbluth S."/>
            <person name="Walsh D.A."/>
            <person name="Denef V.J."/>
            <person name="McMahon K.D."/>
            <person name="Konstantinidis K.T."/>
            <person name="Eloe-Fadrosh E.A."/>
            <person name="Kyrpides N.C."/>
            <person name="Woyke T."/>
        </authorList>
    </citation>
    <scope>NUCLEOTIDE SEQUENCE</scope>
    <source>
        <strain evidence="3">GVMAG-M-3300023184-16</strain>
    </source>
</reference>
<dbReference type="Gene3D" id="2.70.9.20">
    <property type="entry name" value="Major capsid protein Vp54"/>
    <property type="match status" value="1"/>
</dbReference>
<dbReference type="Pfam" id="PF04451">
    <property type="entry name" value="Capsid_NCLDV"/>
    <property type="match status" value="1"/>
</dbReference>
<protein>
    <recommendedName>
        <fullName evidence="4">Major capsid protein N-terminal domain-containing protein</fullName>
    </recommendedName>
</protein>
<dbReference type="InterPro" id="IPR016112">
    <property type="entry name" value="VP_dsDNA_II"/>
</dbReference>
<evidence type="ECO:0000313" key="3">
    <source>
        <dbReference type="EMBL" id="QHT84205.1"/>
    </source>
</evidence>
<dbReference type="InterPro" id="IPR007542">
    <property type="entry name" value="MCP_C"/>
</dbReference>